<organism evidence="2 3">
    <name type="scientific">Methanocaldococcus lauensis</name>
    <dbReference type="NCBI Taxonomy" id="2546128"/>
    <lineage>
        <taxon>Archaea</taxon>
        <taxon>Methanobacteriati</taxon>
        <taxon>Methanobacteriota</taxon>
        <taxon>Methanomada group</taxon>
        <taxon>Methanococci</taxon>
        <taxon>Methanococcales</taxon>
        <taxon>Methanocaldococcaceae</taxon>
        <taxon>Methanocaldococcus</taxon>
    </lineage>
</organism>
<evidence type="ECO:0000256" key="1">
    <source>
        <dbReference type="SAM" id="Phobius"/>
    </source>
</evidence>
<keyword evidence="1" id="KW-0812">Transmembrane</keyword>
<dbReference type="InterPro" id="IPR007509">
    <property type="entry name" value="DUF515"/>
</dbReference>
<dbReference type="Gene3D" id="1.20.5.420">
    <property type="entry name" value="Immunoglobulin FC, subunit C"/>
    <property type="match status" value="1"/>
</dbReference>
<accession>A0A8D6PPU6</accession>
<reference evidence="2 3" key="1">
    <citation type="submission" date="2020-04" db="EMBL/GenBank/DDBJ databases">
        <authorList>
            <consortium name="Genoscope - CEA"/>
            <person name="William W."/>
        </authorList>
    </citation>
    <scope>NUCLEOTIDE SEQUENCE [LARGE SCALE GENOMIC DNA]</scope>
    <source>
        <strain evidence="2 3">SG7</strain>
    </source>
</reference>
<feature type="transmembrane region" description="Helical" evidence="1">
    <location>
        <begin position="21"/>
        <end position="47"/>
    </location>
</feature>
<dbReference type="KEGG" id="mesg:MLAUSG7_0332"/>
<dbReference type="RefSeq" id="WP_214400236.1">
    <property type="nucleotide sequence ID" value="NZ_LR792632.1"/>
</dbReference>
<sequence>MVDISKIRKLKEKSKGRKPRPNFMPIIVIIIVISIVALLVITVPPIIKSMQEEKILSQQSLENAKKNAINNINILFSEYPSDPMKAYFITKINTAKNQDDINKIIDEAQRYIKLKEYKENLKNQIKNIYGNYVSESPLAQKVMSEIDLAKSIDEAGNIYLANLEKLKEDAKQYYISKYRNEVVNSKYVRVVIDDREYLYTTDNFLKALNNYDLETLKNLKLYKVTMCEATLPVLASYCGNLPKPGDKIIIYEFVNFSKKNIIKLKDEKKLFDYYKWYNIPKNETINKGSLPIPISEAIVKDVYVIFPLDTVSYSESKSSKVTISQDDDTTSASKDVNINYQLTGISNILHAAVMGKIDYNTLRYKLRDYGYRLNKLEEDTQIFDPNVVYLLVVEIPSDRAPEIIGLDLDKTAIVKIKE</sequence>
<evidence type="ECO:0000313" key="2">
    <source>
        <dbReference type="EMBL" id="CAB3287670.1"/>
    </source>
</evidence>
<name>A0A8D6PPU6_9EURY</name>
<keyword evidence="1" id="KW-0472">Membrane</keyword>
<dbReference type="Proteomes" id="UP000679213">
    <property type="component" value="Chromosome I"/>
</dbReference>
<proteinExistence type="predicted"/>
<dbReference type="EMBL" id="LR792632">
    <property type="protein sequence ID" value="CAB3287670.1"/>
    <property type="molecule type" value="Genomic_DNA"/>
</dbReference>
<evidence type="ECO:0000313" key="3">
    <source>
        <dbReference type="Proteomes" id="UP000679213"/>
    </source>
</evidence>
<gene>
    <name evidence="2" type="ORF">MLAUSG7_0332</name>
</gene>
<dbReference type="GeneID" id="65883133"/>
<dbReference type="Pfam" id="PF04415">
    <property type="entry name" value="DUF515"/>
    <property type="match status" value="2"/>
</dbReference>
<dbReference type="AlphaFoldDB" id="A0A8D6PPU6"/>
<protein>
    <submittedName>
        <fullName evidence="2">Uncharacterized protein</fullName>
    </submittedName>
</protein>
<keyword evidence="1" id="KW-1133">Transmembrane helix</keyword>
<keyword evidence="3" id="KW-1185">Reference proteome</keyword>